<reference evidence="2 3" key="1">
    <citation type="submission" date="2015-01" db="EMBL/GenBank/DDBJ databases">
        <title>Evolution of Trichinella species and genotypes.</title>
        <authorList>
            <person name="Korhonen P.K."/>
            <person name="Edoardo P."/>
            <person name="Giuseppe L.R."/>
            <person name="Gasser R.B."/>
        </authorList>
    </citation>
    <scope>NUCLEOTIDE SEQUENCE [LARGE SCALE GENOMIC DNA]</scope>
    <source>
        <strain evidence="2">ISS13</strain>
    </source>
</reference>
<keyword evidence="1" id="KW-0472">Membrane</keyword>
<protein>
    <submittedName>
        <fullName evidence="2">Uncharacterized protein</fullName>
    </submittedName>
</protein>
<evidence type="ECO:0000313" key="2">
    <source>
        <dbReference type="EMBL" id="KRY75880.1"/>
    </source>
</evidence>
<organism evidence="2 3">
    <name type="scientific">Trichinella pseudospiralis</name>
    <name type="common">Parasitic roundworm</name>
    <dbReference type="NCBI Taxonomy" id="6337"/>
    <lineage>
        <taxon>Eukaryota</taxon>
        <taxon>Metazoa</taxon>
        <taxon>Ecdysozoa</taxon>
        <taxon>Nematoda</taxon>
        <taxon>Enoplea</taxon>
        <taxon>Dorylaimia</taxon>
        <taxon>Trichinellida</taxon>
        <taxon>Trichinellidae</taxon>
        <taxon>Trichinella</taxon>
    </lineage>
</organism>
<dbReference type="AlphaFoldDB" id="A0A0V1EQ93"/>
<evidence type="ECO:0000313" key="3">
    <source>
        <dbReference type="Proteomes" id="UP000054632"/>
    </source>
</evidence>
<dbReference type="EMBL" id="JYDR01000015">
    <property type="protein sequence ID" value="KRY75880.1"/>
    <property type="molecule type" value="Genomic_DNA"/>
</dbReference>
<keyword evidence="1" id="KW-0812">Transmembrane</keyword>
<sequence>MPPFDVILNSDATTCYVTNQTSAQFLIIMHQYGDRYLHNKALEINFWRFKISQGLLLIGHFIFVICFPMCALLIGLRDMQNN</sequence>
<dbReference type="Proteomes" id="UP000054632">
    <property type="component" value="Unassembled WGS sequence"/>
</dbReference>
<proteinExistence type="predicted"/>
<comment type="caution">
    <text evidence="2">The sequence shown here is derived from an EMBL/GenBank/DDBJ whole genome shotgun (WGS) entry which is preliminary data.</text>
</comment>
<name>A0A0V1EQ93_TRIPS</name>
<evidence type="ECO:0000256" key="1">
    <source>
        <dbReference type="SAM" id="Phobius"/>
    </source>
</evidence>
<keyword evidence="1" id="KW-1133">Transmembrane helix</keyword>
<accession>A0A0V1EQ93</accession>
<gene>
    <name evidence="2" type="ORF">T4A_7042</name>
</gene>
<feature type="transmembrane region" description="Helical" evidence="1">
    <location>
        <begin position="55"/>
        <end position="76"/>
    </location>
</feature>